<evidence type="ECO:0000256" key="1">
    <source>
        <dbReference type="ARBA" id="ARBA00022723"/>
    </source>
</evidence>
<dbReference type="EC" id="2.3.2.27" evidence="6"/>
<evidence type="ECO:0000256" key="2">
    <source>
        <dbReference type="ARBA" id="ARBA00022771"/>
    </source>
</evidence>
<dbReference type="AlphaFoldDB" id="A0A8S3VGH9"/>
<dbReference type="InterPro" id="IPR000433">
    <property type="entry name" value="Znf_ZZ"/>
</dbReference>
<dbReference type="EMBL" id="CAJPWZ010003297">
    <property type="protein sequence ID" value="CAG2256277.1"/>
    <property type="molecule type" value="Genomic_DNA"/>
</dbReference>
<organism evidence="6 7">
    <name type="scientific">Mytilus edulis</name>
    <name type="common">Blue mussel</name>
    <dbReference type="NCBI Taxonomy" id="6550"/>
    <lineage>
        <taxon>Eukaryota</taxon>
        <taxon>Metazoa</taxon>
        <taxon>Spiralia</taxon>
        <taxon>Lophotrochozoa</taxon>
        <taxon>Mollusca</taxon>
        <taxon>Bivalvia</taxon>
        <taxon>Autobranchia</taxon>
        <taxon>Pteriomorphia</taxon>
        <taxon>Mytilida</taxon>
        <taxon>Mytiloidea</taxon>
        <taxon>Mytilidae</taxon>
        <taxon>Mytilinae</taxon>
        <taxon>Mytilus</taxon>
    </lineage>
</organism>
<keyword evidence="6" id="KW-0012">Acyltransferase</keyword>
<keyword evidence="2 4" id="KW-0863">Zinc-finger</keyword>
<dbReference type="Pfam" id="PF00569">
    <property type="entry name" value="ZZ"/>
    <property type="match status" value="1"/>
</dbReference>
<dbReference type="GO" id="GO:0008270">
    <property type="term" value="F:zinc ion binding"/>
    <property type="evidence" value="ECO:0007669"/>
    <property type="project" value="UniProtKB-KW"/>
</dbReference>
<dbReference type="PANTHER" id="PTHR24202:SF4">
    <property type="entry name" value="E3 UBIQUITIN-PROTEIN LIGASE MIB2-RELATED"/>
    <property type="match status" value="1"/>
</dbReference>
<comment type="caution">
    <text evidence="6">The sequence shown here is derived from an EMBL/GenBank/DDBJ whole genome shotgun (WGS) entry which is preliminary data.</text>
</comment>
<feature type="domain" description="ZZ-type" evidence="5">
    <location>
        <begin position="1"/>
        <end position="47"/>
    </location>
</feature>
<evidence type="ECO:0000256" key="3">
    <source>
        <dbReference type="ARBA" id="ARBA00022833"/>
    </source>
</evidence>
<dbReference type="PANTHER" id="PTHR24202">
    <property type="entry name" value="E3 UBIQUITIN-PROTEIN LIGASE MIB2"/>
    <property type="match status" value="1"/>
</dbReference>
<keyword evidence="6" id="KW-0808">Transferase</keyword>
<reference evidence="6" key="1">
    <citation type="submission" date="2021-03" db="EMBL/GenBank/DDBJ databases">
        <authorList>
            <person name="Bekaert M."/>
        </authorList>
    </citation>
    <scope>NUCLEOTIDE SEQUENCE</scope>
</reference>
<dbReference type="InterPro" id="IPR043145">
    <property type="entry name" value="Znf_ZZ_sf"/>
</dbReference>
<dbReference type="Gene3D" id="3.30.60.90">
    <property type="match status" value="1"/>
</dbReference>
<protein>
    <submittedName>
        <fullName evidence="6">MIB</fullName>
        <ecNumber evidence="6">2.3.2.27</ecNumber>
    </submittedName>
</protein>
<keyword evidence="1" id="KW-0479">Metal-binding</keyword>
<dbReference type="Proteomes" id="UP000683360">
    <property type="component" value="Unassembled WGS sequence"/>
</dbReference>
<dbReference type="SUPFAM" id="SSF57850">
    <property type="entry name" value="RING/U-box"/>
    <property type="match status" value="1"/>
</dbReference>
<evidence type="ECO:0000313" key="6">
    <source>
        <dbReference type="EMBL" id="CAG2256277.1"/>
    </source>
</evidence>
<keyword evidence="3" id="KW-0862">Zinc</keyword>
<dbReference type="GO" id="GO:0005737">
    <property type="term" value="C:cytoplasm"/>
    <property type="evidence" value="ECO:0007669"/>
    <property type="project" value="TreeGrafter"/>
</dbReference>
<accession>A0A8S3VGH9</accession>
<proteinExistence type="predicted"/>
<dbReference type="GO" id="GO:0016567">
    <property type="term" value="P:protein ubiquitination"/>
    <property type="evidence" value="ECO:0007669"/>
    <property type="project" value="TreeGrafter"/>
</dbReference>
<keyword evidence="7" id="KW-1185">Reference proteome</keyword>
<gene>
    <name evidence="6" type="ORF">MEDL_67578</name>
</gene>
<evidence type="ECO:0000259" key="5">
    <source>
        <dbReference type="PROSITE" id="PS50135"/>
    </source>
</evidence>
<dbReference type="OrthoDB" id="6194209at2759"/>
<name>A0A8S3VGH9_MYTED</name>
<sequence length="337" mass="39008">MNAIRIPLRGIRWKCLHCDSYDLCTVCYMADEHNVSHIFSRIQSEDSKGKEMPARFDVTLTGYAFALGAYKRMQKYQAFEKITEKEELVKKGFRIFERGDTNPEESEIKYFIRMAEYVLDEKVLPVIISIRNGGLNEDVLVSASNLLLPIIRLKKSSPDVTVLTLENGSIEKATELMTNLKTPWTVRKSETFIVIKNAETTEEISAINDVRIRHILVGCKILQDASDDKKNEQIQRETSQRLKLYFTERATLITRFIHEATSYNDLVENELDESVNHAGRLLVNHGYIEDAIRTKNKAFLDNKTVTEILNKMWYGEEKSLFRKVLDKYTYSITQSRN</sequence>
<evidence type="ECO:0000313" key="7">
    <source>
        <dbReference type="Proteomes" id="UP000683360"/>
    </source>
</evidence>
<dbReference type="GO" id="GO:0061630">
    <property type="term" value="F:ubiquitin protein ligase activity"/>
    <property type="evidence" value="ECO:0007669"/>
    <property type="project" value="UniProtKB-EC"/>
</dbReference>
<dbReference type="PROSITE" id="PS50135">
    <property type="entry name" value="ZF_ZZ_2"/>
    <property type="match status" value="1"/>
</dbReference>
<evidence type="ECO:0000256" key="4">
    <source>
        <dbReference type="PROSITE-ProRule" id="PRU00228"/>
    </source>
</evidence>